<dbReference type="Proteomes" id="UP000193862">
    <property type="component" value="Unassembled WGS sequence"/>
</dbReference>
<reference evidence="1 2" key="1">
    <citation type="submission" date="2017-03" db="EMBL/GenBank/DDBJ databases">
        <authorList>
            <person name="Afonso C.L."/>
            <person name="Miller P.J."/>
            <person name="Scott M.A."/>
            <person name="Spackman E."/>
            <person name="Goraichik I."/>
            <person name="Dimitrov K.M."/>
            <person name="Suarez D.L."/>
            <person name="Swayne D.E."/>
        </authorList>
    </citation>
    <scope>NUCLEOTIDE SEQUENCE [LARGE SCALE GENOMIC DNA]</scope>
    <source>
        <strain evidence="1 2">CECT 8620</strain>
    </source>
</reference>
<organism evidence="1 2">
    <name type="scientific">Aquimixticola soesokkakensis</name>
    <dbReference type="NCBI Taxonomy" id="1519096"/>
    <lineage>
        <taxon>Bacteria</taxon>
        <taxon>Pseudomonadati</taxon>
        <taxon>Pseudomonadota</taxon>
        <taxon>Alphaproteobacteria</taxon>
        <taxon>Rhodobacterales</taxon>
        <taxon>Paracoccaceae</taxon>
        <taxon>Aquimixticola</taxon>
    </lineage>
</organism>
<dbReference type="Gene3D" id="3.30.70.1230">
    <property type="entry name" value="Nucleotide cyclase"/>
    <property type="match status" value="1"/>
</dbReference>
<protein>
    <submittedName>
        <fullName evidence="1">Uncharacterized protein</fullName>
    </submittedName>
</protein>
<gene>
    <name evidence="1" type="ORF">AQS8620_01770</name>
</gene>
<evidence type="ECO:0000313" key="1">
    <source>
        <dbReference type="EMBL" id="SLN44246.1"/>
    </source>
</evidence>
<dbReference type="AlphaFoldDB" id="A0A1Y5SMN8"/>
<keyword evidence="2" id="KW-1185">Reference proteome</keyword>
<accession>A0A1Y5SMN8</accession>
<dbReference type="EMBL" id="FWFS01000006">
    <property type="protein sequence ID" value="SLN44246.1"/>
    <property type="molecule type" value="Genomic_DNA"/>
</dbReference>
<dbReference type="InterPro" id="IPR029787">
    <property type="entry name" value="Nucleotide_cyclase"/>
</dbReference>
<dbReference type="OrthoDB" id="7210707at2"/>
<dbReference type="RefSeq" id="WP_085836485.1">
    <property type="nucleotide sequence ID" value="NZ_FWFS01000006.1"/>
</dbReference>
<proteinExistence type="predicted"/>
<dbReference type="SUPFAM" id="SSF55073">
    <property type="entry name" value="Nucleotide cyclase"/>
    <property type="match status" value="1"/>
</dbReference>
<name>A0A1Y5SMN8_9RHOB</name>
<sequence length="228" mass="24191">MKAPLSQTIAVLTGDLVQSSTLSPSALEEAFDALQRCAALQESWVGDSLRFTRHRGDGWQVALPTPQFALRAALAFRAHLRALGDTNGAPIDSYIGIATGPALGDLGSDPGRDLNGRSDMVFVVSGRALDRIKSDKDATKGPPAYLRLASPQPSLRAVTILVDYMSRGWTPAQAEVCARMLAPAPPSYTDLAKAVGKSRQAVTKSLTAAGWFELAAALALVEEEMDNV</sequence>
<evidence type="ECO:0000313" key="2">
    <source>
        <dbReference type="Proteomes" id="UP000193862"/>
    </source>
</evidence>